<dbReference type="InterPro" id="IPR043502">
    <property type="entry name" value="DNA/RNA_pol_sf"/>
</dbReference>
<dbReference type="PANTHER" id="PTHR31635">
    <property type="entry name" value="REVERSE TRANSCRIPTASE DOMAIN-CONTAINING PROTEIN-RELATED"/>
    <property type="match status" value="1"/>
</dbReference>
<keyword evidence="1" id="KW-0694">RNA-binding</keyword>
<feature type="compositionally biased region" description="Polar residues" evidence="2">
    <location>
        <begin position="584"/>
        <end position="594"/>
    </location>
</feature>
<feature type="domain" description="RRM" evidence="4">
    <location>
        <begin position="48"/>
        <end position="125"/>
    </location>
</feature>
<dbReference type="InterPro" id="IPR000504">
    <property type="entry name" value="RRM_dom"/>
</dbReference>
<dbReference type="Proteomes" id="UP001054252">
    <property type="component" value="Unassembled WGS sequence"/>
</dbReference>
<feature type="compositionally biased region" description="Basic and acidic residues" evidence="2">
    <location>
        <begin position="441"/>
        <end position="455"/>
    </location>
</feature>
<feature type="transmembrane region" description="Helical" evidence="3">
    <location>
        <begin position="1516"/>
        <end position="1543"/>
    </location>
</feature>
<keyword evidence="3" id="KW-0812">Transmembrane</keyword>
<dbReference type="CDD" id="cd01650">
    <property type="entry name" value="RT_nLTR_like"/>
    <property type="match status" value="1"/>
</dbReference>
<accession>A0AAV5KPG1</accession>
<dbReference type="SUPFAM" id="SSF56672">
    <property type="entry name" value="DNA/RNA polymerases"/>
    <property type="match status" value="1"/>
</dbReference>
<evidence type="ECO:0000259" key="4">
    <source>
        <dbReference type="PROSITE" id="PS50102"/>
    </source>
</evidence>
<feature type="region of interest" description="Disordered" evidence="2">
    <location>
        <begin position="422"/>
        <end position="494"/>
    </location>
</feature>
<dbReference type="PROSITE" id="PS50102">
    <property type="entry name" value="RRM"/>
    <property type="match status" value="1"/>
</dbReference>
<feature type="domain" description="Reverse transcriptase" evidence="5">
    <location>
        <begin position="1203"/>
        <end position="1481"/>
    </location>
</feature>
<evidence type="ECO:0000256" key="1">
    <source>
        <dbReference type="PROSITE-ProRule" id="PRU00176"/>
    </source>
</evidence>
<dbReference type="InterPro" id="IPR036691">
    <property type="entry name" value="Endo/exonu/phosph_ase_sf"/>
</dbReference>
<protein>
    <recommendedName>
        <fullName evidence="8">Reverse transcriptase domain-containing protein</fullName>
    </recommendedName>
</protein>
<feature type="compositionally biased region" description="Polar residues" evidence="2">
    <location>
        <begin position="457"/>
        <end position="471"/>
    </location>
</feature>
<proteinExistence type="predicted"/>
<feature type="region of interest" description="Disordered" evidence="2">
    <location>
        <begin position="539"/>
        <end position="570"/>
    </location>
</feature>
<sequence length="1564" mass="178875">MRGRSRERVTRKQGTKSARAWDHYSRIGRSRGFQPDQRVDRAAYNQAVPFFFTNFPGDWNYEQMWRTFRGYGRVIDIHVPARTDKYGRQFGFVRYLDVQNVRMLERELDQIKVGGIKIHVNQPRFDRNAKIQRDGSQNTVEKTINFEANRRADMTYADILRGSKKNGPGSAQATTTEQLIQNNDRDRKATHMTKGRKEWIAKSRDSKWKGWEFTAEESDFEWVKGSFVGTARAVELIPTIQEKFYMEGYFSISLKPMGGKLVLLQCVDKEELEDLVANAGDWLGQWFDEVRPWSPSMVATERFTWIKCQGVPLHAWGPKFFHDLSMIWGKFISLDDSTSNKKRFDVGRVLISTPCMEMISKKLTVKINGELYNIQCTEEEHSNNLFTLRSDFGIKNMSCSDHDSESWSLGSVEAAGSVNGLLARSENPSDTGDEEDNDVAPWRERDEEDSKERQCQDMWSTQALNEASENYTSKERNSKSSQEMMGETSHGGGRMGLTAANFEISNDASGINEVEPIEENCSWVEETIVEKRGSRLEMNQKSNKKVDGGVVGPEANGPKKKSHVKSKQTQDSLQAIIHLKGTEEQPTNVRSNGPEQIKKKRNGCSSSVSESWRSFFQEMDSDTGTVRQWMKGKVESKTRKKSRRTKACAVVYKAARLIKIEARKRRRGRTKKNQPTDMSLPEFIPDVNCAVAGESINDSNINNCNRAILKSKEEFGAKEIWELAKEIGVETQGNEELILQKLEQLEERDRNQQKPNNQTRTLGGEDRGICSELWGMNNFEWATMNAEGSAGGLLCVWNCDIFKIDKSFQGPGYLGVYGFWGIEKVPICIINVYSPCDSKGKNELWSKLGNIVNYKDTAVCVGGDFNVTISQEERRGCRGIQKEMEGFEAFIAEIGLIDLPMIGRRFTWYQPNGRAMSRLDRFLINEEWFVTWEGLKQWGLMRSISDHCPVLLKNEVKNWGPKPFRFFDAWLRHPEFKGKVAEVWRTKELQGTGGFILKEKLKATKVYLKKWSTEYNSELNKTIEECKEVILQIDVKGEAQTLTEEELELKKKNEVDLWQKMQIKDCMVRQKARTQWLKLGDANSKFFHQCIKGRCRRNEINYLEVGGTKLMEITDLKEGVMKYFQELLTEEDWERPTLEGIEFKKVTLEQNIMLTAKFTKEEIKEAVWDCDSSKAPGPDGFNFGFLKAMWEIVKDDVVKFVEDFHTSGRLVRGSNASFIVLIPKKENPVRIEEYRPISLIGCMYKIIAKLLANRMKKVMEGLISEQQSAFIQGRQLMDSVVVANETIDEIKKKKKKSLIFKIDFEKAYDKVSWNFIDYMLMRMGFDNVWRKWIMECLRSSTISVLLNGSATKEFSVSKGLRQGDPLSPFLFLIAVEGLSKLLASAEKKDLFNGITVGSKGLKISHLQFADDTIIFGEASERNVKAIKSILRIFEMVSGLRINYNKSKLYGMNIEEEVSQRWAIFLNCKTGKLPMTYLGMPIGASLRSKDTWAELISKIGRKLAGWKNRFLSLGGRIVIINSVLTSLPVFLMSTYLLPAGVLVFNKRLSSAPSPSDTAVFHPTNY</sequence>
<dbReference type="InterPro" id="IPR000477">
    <property type="entry name" value="RT_dom"/>
</dbReference>
<dbReference type="GO" id="GO:0003723">
    <property type="term" value="F:RNA binding"/>
    <property type="evidence" value="ECO:0007669"/>
    <property type="project" value="UniProtKB-UniRule"/>
</dbReference>
<reference evidence="6 7" key="1">
    <citation type="journal article" date="2021" name="Commun. Biol.">
        <title>The genome of Shorea leprosula (Dipterocarpaceae) highlights the ecological relevance of drought in aseasonal tropical rainforests.</title>
        <authorList>
            <person name="Ng K.K.S."/>
            <person name="Kobayashi M.J."/>
            <person name="Fawcett J.A."/>
            <person name="Hatakeyama M."/>
            <person name="Paape T."/>
            <person name="Ng C.H."/>
            <person name="Ang C.C."/>
            <person name="Tnah L.H."/>
            <person name="Lee C.T."/>
            <person name="Nishiyama T."/>
            <person name="Sese J."/>
            <person name="O'Brien M.J."/>
            <person name="Copetti D."/>
            <person name="Mohd Noor M.I."/>
            <person name="Ong R.C."/>
            <person name="Putra M."/>
            <person name="Sireger I.Z."/>
            <person name="Indrioko S."/>
            <person name="Kosugi Y."/>
            <person name="Izuno A."/>
            <person name="Isagi Y."/>
            <person name="Lee S.L."/>
            <person name="Shimizu K.K."/>
        </authorList>
    </citation>
    <scope>NUCLEOTIDE SEQUENCE [LARGE SCALE GENOMIC DNA]</scope>
    <source>
        <strain evidence="6">214</strain>
    </source>
</reference>
<evidence type="ECO:0000313" key="6">
    <source>
        <dbReference type="EMBL" id="GKV26484.1"/>
    </source>
</evidence>
<dbReference type="Pfam" id="PF00078">
    <property type="entry name" value="RVT_1"/>
    <property type="match status" value="1"/>
</dbReference>
<dbReference type="EMBL" id="BPVZ01000072">
    <property type="protein sequence ID" value="GKV26484.1"/>
    <property type="molecule type" value="Genomic_DNA"/>
</dbReference>
<dbReference type="PANTHER" id="PTHR31635:SF196">
    <property type="entry name" value="REVERSE TRANSCRIPTASE DOMAIN-CONTAINING PROTEIN-RELATED"/>
    <property type="match status" value="1"/>
</dbReference>
<dbReference type="Gene3D" id="3.60.10.10">
    <property type="entry name" value="Endonuclease/exonuclease/phosphatase"/>
    <property type="match status" value="1"/>
</dbReference>
<dbReference type="CDD" id="cd00590">
    <property type="entry name" value="RRM_SF"/>
    <property type="match status" value="1"/>
</dbReference>
<evidence type="ECO:0000256" key="2">
    <source>
        <dbReference type="SAM" id="MobiDB-lite"/>
    </source>
</evidence>
<organism evidence="6 7">
    <name type="scientific">Rubroshorea leprosula</name>
    <dbReference type="NCBI Taxonomy" id="152421"/>
    <lineage>
        <taxon>Eukaryota</taxon>
        <taxon>Viridiplantae</taxon>
        <taxon>Streptophyta</taxon>
        <taxon>Embryophyta</taxon>
        <taxon>Tracheophyta</taxon>
        <taxon>Spermatophyta</taxon>
        <taxon>Magnoliopsida</taxon>
        <taxon>eudicotyledons</taxon>
        <taxon>Gunneridae</taxon>
        <taxon>Pentapetalae</taxon>
        <taxon>rosids</taxon>
        <taxon>malvids</taxon>
        <taxon>Malvales</taxon>
        <taxon>Dipterocarpaceae</taxon>
        <taxon>Rubroshorea</taxon>
    </lineage>
</organism>
<evidence type="ECO:0008006" key="8">
    <source>
        <dbReference type="Google" id="ProtNLM"/>
    </source>
</evidence>
<comment type="caution">
    <text evidence="6">The sequence shown here is derived from an EMBL/GenBank/DDBJ whole genome shotgun (WGS) entry which is preliminary data.</text>
</comment>
<evidence type="ECO:0000256" key="3">
    <source>
        <dbReference type="SAM" id="Phobius"/>
    </source>
</evidence>
<dbReference type="InterPro" id="IPR012677">
    <property type="entry name" value="Nucleotide-bd_a/b_plait_sf"/>
</dbReference>
<dbReference type="InterPro" id="IPR035979">
    <property type="entry name" value="RBD_domain_sf"/>
</dbReference>
<dbReference type="Gene3D" id="3.30.70.330">
    <property type="match status" value="1"/>
</dbReference>
<keyword evidence="3" id="KW-1133">Transmembrane helix</keyword>
<dbReference type="Pfam" id="PF00076">
    <property type="entry name" value="RRM_1"/>
    <property type="match status" value="1"/>
</dbReference>
<dbReference type="SUPFAM" id="SSF54928">
    <property type="entry name" value="RNA-binding domain, RBD"/>
    <property type="match status" value="1"/>
</dbReference>
<evidence type="ECO:0000313" key="7">
    <source>
        <dbReference type="Proteomes" id="UP001054252"/>
    </source>
</evidence>
<dbReference type="SUPFAM" id="SSF56219">
    <property type="entry name" value="DNase I-like"/>
    <property type="match status" value="1"/>
</dbReference>
<keyword evidence="3" id="KW-0472">Membrane</keyword>
<dbReference type="SMART" id="SM00360">
    <property type="entry name" value="RRM"/>
    <property type="match status" value="1"/>
</dbReference>
<evidence type="ECO:0000259" key="5">
    <source>
        <dbReference type="PROSITE" id="PS50878"/>
    </source>
</evidence>
<keyword evidence="7" id="KW-1185">Reference proteome</keyword>
<name>A0AAV5KPG1_9ROSI</name>
<feature type="region of interest" description="Disordered" evidence="2">
    <location>
        <begin position="583"/>
        <end position="604"/>
    </location>
</feature>
<dbReference type="PROSITE" id="PS50878">
    <property type="entry name" value="RT_POL"/>
    <property type="match status" value="1"/>
</dbReference>
<gene>
    <name evidence="6" type="ORF">SLEP1_g35774</name>
</gene>